<dbReference type="Pfam" id="PF10469">
    <property type="entry name" value="AKAP7_NLS"/>
    <property type="match status" value="2"/>
</dbReference>
<comment type="caution">
    <text evidence="3">The sequence shown here is derived from an EMBL/GenBank/DDBJ whole genome shotgun (WGS) entry which is preliminary data.</text>
</comment>
<proteinExistence type="predicted"/>
<feature type="compositionally biased region" description="Basic and acidic residues" evidence="1">
    <location>
        <begin position="966"/>
        <end position="982"/>
    </location>
</feature>
<sequence>MNQNYSRLRIKEIVLAPVFSNRPATKLDSQSSFEEISLPTPRSEGCKRFTHEERKGQCHQICLHINNLVITSSIQAYFDKVRRIFRTNEDRETFARACIPLDQLYVVFGFCQINDDERKQVFNEVIANILPTTISWKGVTSLTKSDKITFVAQSAGRTGRFFQSQLYKKLKHAGISVKESDDYPLPYLPLITVDANSHHLFHKIIRNFIHGKKNQWTFGSHVLSPTTLCLQNLLQTVKNPLQKDKCSAGCSTTSNASLIEHVTTKILPRKSTGCLNRKVTDVTDQEKEDDDKTHQVEKVEPWSKIIDNKQKKQQTSSEKELSEISQTVQCNTFEITGTDSKQSETDATGGKSKVTSQKLGENAELNDEKSSNAESLETPWIPENVEDDQIYFSCSDPPSFRDRHTSESTNKDYPTFDLAVSKDQATASNYFVGAHIVELSIQESVTSFLHKMAPSCSKTAADRISFEESCIPLSNLYIVLCICDLNDQDEVEKVNRILFELNKSIKSAPLRVSFVGVGNCKDTVLYATSKCGALILLQDKLLEKLQQEYIDVNDAHEHCPNMPILHLDDKDKHLIHQILPFVNKREFRMWQFGVKPQMVNELVLCKMVSASVKGAKKIRVPKIQVENPSKIKEEVSKDAASRNYDLFDRKDKGTASFCLNKKSNEEKGKFDEHKWRAMDIKMSHIALQDFATPDGARIYFKNDPTKKSSFNCFIGVTIDSLLIMSSFYRYQNLLKSFFNENEHKAFNQCLIPINQLHIKLCLCRFYTQAQFDAVKMMLHRIYLGESLLTFDVRGIYGVAIDKGRYVLCAKVFSLSLLIQLRETVINKLKELNCRVAYERCYPTMPLMTFNWKQRKFLQRPACFIRHTKSRHWNFGSQKLERIELCSFGNFQREFDETGFYHILTSANLSSKKSYPNVPDHIRALHGTRQIGEFHKFYEKKLLDLELDVCKIVSQLPFEKLPNLPQKENDRASNKSDSDKTEL</sequence>
<feature type="domain" description="A-kinase anchor protein 7-like phosphoesterase" evidence="2">
    <location>
        <begin position="710"/>
        <end position="908"/>
    </location>
</feature>
<evidence type="ECO:0000256" key="1">
    <source>
        <dbReference type="SAM" id="MobiDB-lite"/>
    </source>
</evidence>
<protein>
    <recommendedName>
        <fullName evidence="2">A-kinase anchor protein 7-like phosphoesterase domain-containing protein</fullName>
    </recommendedName>
</protein>
<dbReference type="EMBL" id="CAWYQH010000174">
    <property type="protein sequence ID" value="CAK8698490.1"/>
    <property type="molecule type" value="Genomic_DNA"/>
</dbReference>
<accession>A0ABP0H7I2</accession>
<gene>
    <name evidence="3" type="ORF">CVLEPA_LOCUS31925</name>
</gene>
<reference evidence="3 4" key="1">
    <citation type="submission" date="2024-02" db="EMBL/GenBank/DDBJ databases">
        <authorList>
            <person name="Daric V."/>
            <person name="Darras S."/>
        </authorList>
    </citation>
    <scope>NUCLEOTIDE SEQUENCE [LARGE SCALE GENOMIC DNA]</scope>
</reference>
<evidence type="ECO:0000313" key="4">
    <source>
        <dbReference type="Proteomes" id="UP001642483"/>
    </source>
</evidence>
<feature type="region of interest" description="Disordered" evidence="1">
    <location>
        <begin position="962"/>
        <end position="982"/>
    </location>
</feature>
<evidence type="ECO:0000259" key="2">
    <source>
        <dbReference type="Pfam" id="PF10469"/>
    </source>
</evidence>
<dbReference type="Gene3D" id="3.90.1140.10">
    <property type="entry name" value="Cyclic phosphodiesterase"/>
    <property type="match status" value="2"/>
</dbReference>
<keyword evidence="4" id="KW-1185">Reference proteome</keyword>
<dbReference type="Proteomes" id="UP001642483">
    <property type="component" value="Unassembled WGS sequence"/>
</dbReference>
<dbReference type="InterPro" id="IPR019510">
    <property type="entry name" value="AKAP7-like_phosphoesterase"/>
</dbReference>
<feature type="domain" description="A-kinase anchor protein 7-like phosphoesterase" evidence="2">
    <location>
        <begin position="429"/>
        <end position="610"/>
    </location>
</feature>
<feature type="compositionally biased region" description="Basic and acidic residues" evidence="1">
    <location>
        <begin position="281"/>
        <end position="310"/>
    </location>
</feature>
<feature type="region of interest" description="Disordered" evidence="1">
    <location>
        <begin position="335"/>
        <end position="376"/>
    </location>
</feature>
<evidence type="ECO:0000313" key="3">
    <source>
        <dbReference type="EMBL" id="CAK8698490.1"/>
    </source>
</evidence>
<feature type="region of interest" description="Disordered" evidence="1">
    <location>
        <begin position="281"/>
        <end position="323"/>
    </location>
</feature>
<name>A0ABP0H7I2_CLALP</name>
<organism evidence="3 4">
    <name type="scientific">Clavelina lepadiformis</name>
    <name type="common">Light-bulb sea squirt</name>
    <name type="synonym">Ascidia lepadiformis</name>
    <dbReference type="NCBI Taxonomy" id="159417"/>
    <lineage>
        <taxon>Eukaryota</taxon>
        <taxon>Metazoa</taxon>
        <taxon>Chordata</taxon>
        <taxon>Tunicata</taxon>
        <taxon>Ascidiacea</taxon>
        <taxon>Aplousobranchia</taxon>
        <taxon>Clavelinidae</taxon>
        <taxon>Clavelina</taxon>
    </lineage>
</organism>